<evidence type="ECO:0000256" key="2">
    <source>
        <dbReference type="SAM" id="MobiDB-lite"/>
    </source>
</evidence>
<gene>
    <name evidence="3" type="ordered locus">AALP_Aa1g155500</name>
</gene>
<feature type="compositionally biased region" description="Basic and acidic residues" evidence="2">
    <location>
        <begin position="7"/>
        <end position="34"/>
    </location>
</feature>
<feature type="coiled-coil region" evidence="1">
    <location>
        <begin position="161"/>
        <end position="198"/>
    </location>
</feature>
<dbReference type="EMBL" id="CM002869">
    <property type="protein sequence ID" value="KFK43657.1"/>
    <property type="molecule type" value="Genomic_DNA"/>
</dbReference>
<keyword evidence="4" id="KW-1185">Reference proteome</keyword>
<feature type="region of interest" description="Disordered" evidence="2">
    <location>
        <begin position="363"/>
        <end position="393"/>
    </location>
</feature>
<evidence type="ECO:0000256" key="1">
    <source>
        <dbReference type="SAM" id="Coils"/>
    </source>
</evidence>
<keyword evidence="1" id="KW-0175">Coiled coil</keyword>
<proteinExistence type="predicted"/>
<dbReference type="Gramene" id="KFK43657">
    <property type="protein sequence ID" value="KFK43657"/>
    <property type="gene ID" value="AALP_AA1G155500"/>
</dbReference>
<sequence length="393" mass="44536">MKKAKGKEHESGTSDHRRSEPRGDDKREPKRTRTDLPSPIVRFSQSVFDDDTAAARLFATLVFPDDPHTRVRASSSGTMSRVGLKFLAFVNRVDHELEAEIEKQKCRADNHANGERTTRTERDTFADQLDKRIKSLRRHSGNNARLRPKNEKLTKELETAKQDARNSLTFLTRRNEQADELKKQVEQRRKLLKTARDLILDLHEKFAIAKAKFAKPKGDPQDKMIFQVQREANLDFVKQLLGLLPERKVPKLEDALTSLTADVEANACDEEYFERLMESFEECLNVVLLAFAKPTLLTQDKPLETLAPEAGVKDVSGSRMSLENVGGLLQEMRIGRAGLLKNLMISEDERMPFAMTAAEDTKVEKNVAETEEKMEPTATVTSAEVAKDKEVHP</sequence>
<evidence type="ECO:0000313" key="4">
    <source>
        <dbReference type="Proteomes" id="UP000029120"/>
    </source>
</evidence>
<name>A0A087HNF5_ARAAL</name>
<organism evidence="3 4">
    <name type="scientific">Arabis alpina</name>
    <name type="common">Alpine rock-cress</name>
    <dbReference type="NCBI Taxonomy" id="50452"/>
    <lineage>
        <taxon>Eukaryota</taxon>
        <taxon>Viridiplantae</taxon>
        <taxon>Streptophyta</taxon>
        <taxon>Embryophyta</taxon>
        <taxon>Tracheophyta</taxon>
        <taxon>Spermatophyta</taxon>
        <taxon>Magnoliopsida</taxon>
        <taxon>eudicotyledons</taxon>
        <taxon>Gunneridae</taxon>
        <taxon>Pentapetalae</taxon>
        <taxon>rosids</taxon>
        <taxon>malvids</taxon>
        <taxon>Brassicales</taxon>
        <taxon>Brassicaceae</taxon>
        <taxon>Arabideae</taxon>
        <taxon>Arabis</taxon>
    </lineage>
</organism>
<protein>
    <submittedName>
        <fullName evidence="3">Uncharacterized protein</fullName>
    </submittedName>
</protein>
<accession>A0A087HNF5</accession>
<feature type="region of interest" description="Disordered" evidence="2">
    <location>
        <begin position="1"/>
        <end position="37"/>
    </location>
</feature>
<dbReference type="Proteomes" id="UP000029120">
    <property type="component" value="Chromosome 1"/>
</dbReference>
<dbReference type="AlphaFoldDB" id="A0A087HNF5"/>
<evidence type="ECO:0000313" key="3">
    <source>
        <dbReference type="EMBL" id="KFK43657.1"/>
    </source>
</evidence>
<reference evidence="4" key="1">
    <citation type="journal article" date="2015" name="Nat. Plants">
        <title>Genome expansion of Arabis alpina linked with retrotransposition and reduced symmetric DNA methylation.</title>
        <authorList>
            <person name="Willing E.M."/>
            <person name="Rawat V."/>
            <person name="Mandakova T."/>
            <person name="Maumus F."/>
            <person name="James G.V."/>
            <person name="Nordstroem K.J."/>
            <person name="Becker C."/>
            <person name="Warthmann N."/>
            <person name="Chica C."/>
            <person name="Szarzynska B."/>
            <person name="Zytnicki M."/>
            <person name="Albani M.C."/>
            <person name="Kiefer C."/>
            <person name="Bergonzi S."/>
            <person name="Castaings L."/>
            <person name="Mateos J.L."/>
            <person name="Berns M.C."/>
            <person name="Bujdoso N."/>
            <person name="Piofczyk T."/>
            <person name="de Lorenzo L."/>
            <person name="Barrero-Sicilia C."/>
            <person name="Mateos I."/>
            <person name="Piednoel M."/>
            <person name="Hagmann J."/>
            <person name="Chen-Min-Tao R."/>
            <person name="Iglesias-Fernandez R."/>
            <person name="Schuster S.C."/>
            <person name="Alonso-Blanco C."/>
            <person name="Roudier F."/>
            <person name="Carbonero P."/>
            <person name="Paz-Ares J."/>
            <person name="Davis S.J."/>
            <person name="Pecinka A."/>
            <person name="Quesneville H."/>
            <person name="Colot V."/>
            <person name="Lysak M.A."/>
            <person name="Weigel D."/>
            <person name="Coupland G."/>
            <person name="Schneeberger K."/>
        </authorList>
    </citation>
    <scope>NUCLEOTIDE SEQUENCE [LARGE SCALE GENOMIC DNA]</scope>
    <source>
        <strain evidence="4">cv. Pajares</strain>
    </source>
</reference>
<feature type="compositionally biased region" description="Basic and acidic residues" evidence="2">
    <location>
        <begin position="363"/>
        <end position="375"/>
    </location>
</feature>